<dbReference type="EMBL" id="CATWFT010000002">
    <property type="protein sequence ID" value="CAJ0722682.1"/>
    <property type="molecule type" value="Genomic_DNA"/>
</dbReference>
<comment type="caution">
    <text evidence="2">The sequence shown here is derived from an EMBL/GenBank/DDBJ whole genome shotgun (WGS) entry which is preliminary data.</text>
</comment>
<feature type="region of interest" description="Disordered" evidence="1">
    <location>
        <begin position="288"/>
        <end position="378"/>
    </location>
</feature>
<keyword evidence="3" id="KW-1185">Reference proteome</keyword>
<accession>A0ABN9HWV8</accession>
<evidence type="ECO:0000313" key="2">
    <source>
        <dbReference type="EMBL" id="CAJ0722682.1"/>
    </source>
</evidence>
<evidence type="ECO:0000256" key="1">
    <source>
        <dbReference type="SAM" id="MobiDB-lite"/>
    </source>
</evidence>
<evidence type="ECO:0008006" key="4">
    <source>
        <dbReference type="Google" id="ProtNLM"/>
    </source>
</evidence>
<reference evidence="2 3" key="1">
    <citation type="submission" date="2023-07" db="EMBL/GenBank/DDBJ databases">
        <authorList>
            <person name="Peeters C."/>
        </authorList>
    </citation>
    <scope>NUCLEOTIDE SEQUENCE [LARGE SCALE GENOMIC DNA]</scope>
    <source>
        <strain evidence="2 3">R-38712</strain>
    </source>
</reference>
<feature type="compositionally biased region" description="Low complexity" evidence="1">
    <location>
        <begin position="348"/>
        <end position="370"/>
    </location>
</feature>
<proteinExistence type="predicted"/>
<feature type="compositionally biased region" description="Polar residues" evidence="1">
    <location>
        <begin position="328"/>
        <end position="338"/>
    </location>
</feature>
<name>A0ABN9HWV8_RALPI</name>
<gene>
    <name evidence="2" type="ORF">R38712_01221</name>
</gene>
<dbReference type="Proteomes" id="UP001189303">
    <property type="component" value="Unassembled WGS sequence"/>
</dbReference>
<organism evidence="2 3">
    <name type="scientific">Ralstonia pickettii</name>
    <name type="common">Burkholderia pickettii</name>
    <dbReference type="NCBI Taxonomy" id="329"/>
    <lineage>
        <taxon>Bacteria</taxon>
        <taxon>Pseudomonadati</taxon>
        <taxon>Pseudomonadota</taxon>
        <taxon>Betaproteobacteria</taxon>
        <taxon>Burkholderiales</taxon>
        <taxon>Burkholderiaceae</taxon>
        <taxon>Ralstonia</taxon>
    </lineage>
</organism>
<evidence type="ECO:0000313" key="3">
    <source>
        <dbReference type="Proteomes" id="UP001189303"/>
    </source>
</evidence>
<feature type="compositionally biased region" description="Low complexity" evidence="1">
    <location>
        <begin position="307"/>
        <end position="327"/>
    </location>
</feature>
<sequence>MPVIPMKAPVRAECVRRVWIDLLLAPMAVMVALVLSLGMPVRGYAQTNMTLGQLIPDLIRNTSQTVTASSAGLQVAEGGSVGIRSGSSLIGEVAINELRVIPLARIAARAVTGVAPVMLAMLAVDLIGYGIKQCANSASGWCGPQQSPNAGDVGFDGYSWACSTNFGGNFSAGGDSPDAACQAAVAKTGWAYGGRCVTPGGADGAMVTAPSGGDPVCLSVAINHNGACATGYMQSGGSCVPNPNVPQVPYTYPQLSPKLAQALSGNPDRAKDYWGVMSPADWYSELAQPTTQAKPAQIVSPADGKVTGPSTTTQTPNGTTTSQTSCTVAPNSDSTTLANKPVSVACATTTTNPDGTTSTTTTTTTPTTSGGANPQPAPLPASSPIPCGLGTSGSPKCLIDETGTPTKADGATAMVQPSTDLQSAEQAAETQLQSVNNSRSWNLSMPHILPGGTCQPIEWFSWGSWRGTWDVCTQLQYVRDLLAWLWPVLSAVYVWNKAAGANAGVV</sequence>
<dbReference type="RefSeq" id="WP_012762517.1">
    <property type="nucleotide sequence ID" value="NZ_CATWFT010000002.1"/>
</dbReference>
<protein>
    <recommendedName>
        <fullName evidence="4">Transmembrane protein</fullName>
    </recommendedName>
</protein>